<proteinExistence type="predicted"/>
<dbReference type="GO" id="GO:0005524">
    <property type="term" value="F:ATP binding"/>
    <property type="evidence" value="ECO:0007669"/>
    <property type="project" value="UniProtKB-KW"/>
</dbReference>
<name>A0A382FZ12_9ZZZZ</name>
<protein>
    <recommendedName>
        <fullName evidence="8">Helicase ATP-binding domain-containing protein</fullName>
    </recommendedName>
</protein>
<evidence type="ECO:0000256" key="4">
    <source>
        <dbReference type="ARBA" id="ARBA00022840"/>
    </source>
</evidence>
<keyword evidence="4" id="KW-0067">ATP-binding</keyword>
<evidence type="ECO:0000256" key="2">
    <source>
        <dbReference type="ARBA" id="ARBA00022801"/>
    </source>
</evidence>
<evidence type="ECO:0000256" key="1">
    <source>
        <dbReference type="ARBA" id="ARBA00022741"/>
    </source>
</evidence>
<keyword evidence="3" id="KW-0347">Helicase</keyword>
<evidence type="ECO:0008006" key="8">
    <source>
        <dbReference type="Google" id="ProtNLM"/>
    </source>
</evidence>
<gene>
    <name evidence="7" type="ORF">METZ01_LOCUS221132</name>
</gene>
<evidence type="ECO:0000256" key="3">
    <source>
        <dbReference type="ARBA" id="ARBA00022806"/>
    </source>
</evidence>
<dbReference type="GO" id="GO:0005829">
    <property type="term" value="C:cytosol"/>
    <property type="evidence" value="ECO:0007669"/>
    <property type="project" value="TreeGrafter"/>
</dbReference>
<dbReference type="GO" id="GO:0003676">
    <property type="term" value="F:nucleic acid binding"/>
    <property type="evidence" value="ECO:0007669"/>
    <property type="project" value="InterPro"/>
</dbReference>
<dbReference type="PANTHER" id="PTHR47959:SF13">
    <property type="entry name" value="ATP-DEPENDENT RNA HELICASE RHLE"/>
    <property type="match status" value="1"/>
</dbReference>
<dbReference type="Gene3D" id="3.40.50.300">
    <property type="entry name" value="P-loop containing nucleotide triphosphate hydrolases"/>
    <property type="match status" value="1"/>
</dbReference>
<dbReference type="Pfam" id="PF00270">
    <property type="entry name" value="DEAD"/>
    <property type="match status" value="1"/>
</dbReference>
<dbReference type="InterPro" id="IPR014001">
    <property type="entry name" value="Helicase_ATP-bd"/>
</dbReference>
<evidence type="ECO:0000259" key="6">
    <source>
        <dbReference type="PROSITE" id="PS51195"/>
    </source>
</evidence>
<dbReference type="SUPFAM" id="SSF52540">
    <property type="entry name" value="P-loop containing nucleoside triphosphate hydrolases"/>
    <property type="match status" value="1"/>
</dbReference>
<organism evidence="7">
    <name type="scientific">marine metagenome</name>
    <dbReference type="NCBI Taxonomy" id="408172"/>
    <lineage>
        <taxon>unclassified sequences</taxon>
        <taxon>metagenomes</taxon>
        <taxon>ecological metagenomes</taxon>
    </lineage>
</organism>
<feature type="domain" description="Helicase ATP-binding" evidence="5">
    <location>
        <begin position="32"/>
        <end position="88"/>
    </location>
</feature>
<dbReference type="PROSITE" id="PS51195">
    <property type="entry name" value="Q_MOTIF"/>
    <property type="match status" value="1"/>
</dbReference>
<dbReference type="InterPro" id="IPR011545">
    <property type="entry name" value="DEAD/DEAH_box_helicase_dom"/>
</dbReference>
<dbReference type="InterPro" id="IPR027417">
    <property type="entry name" value="P-loop_NTPase"/>
</dbReference>
<feature type="non-terminal residue" evidence="7">
    <location>
        <position position="88"/>
    </location>
</feature>
<dbReference type="GO" id="GO:0016787">
    <property type="term" value="F:hydrolase activity"/>
    <property type="evidence" value="ECO:0007669"/>
    <property type="project" value="UniProtKB-KW"/>
</dbReference>
<dbReference type="PROSITE" id="PS51192">
    <property type="entry name" value="HELICASE_ATP_BIND_1"/>
    <property type="match status" value="1"/>
</dbReference>
<keyword evidence="1" id="KW-0547">Nucleotide-binding</keyword>
<dbReference type="InterPro" id="IPR014014">
    <property type="entry name" value="RNA_helicase_DEAD_Q_motif"/>
</dbReference>
<feature type="domain" description="DEAD-box RNA helicase Q" evidence="6">
    <location>
        <begin position="1"/>
        <end position="29"/>
    </location>
</feature>
<dbReference type="AlphaFoldDB" id="A0A382FZ12"/>
<dbReference type="GO" id="GO:0003724">
    <property type="term" value="F:RNA helicase activity"/>
    <property type="evidence" value="ECO:0007669"/>
    <property type="project" value="InterPro"/>
</dbReference>
<dbReference type="EMBL" id="UINC01052679">
    <property type="protein sequence ID" value="SVB68278.1"/>
    <property type="molecule type" value="Genomic_DNA"/>
</dbReference>
<accession>A0A382FZ12</accession>
<keyword evidence="2" id="KW-0378">Hydrolase</keyword>
<dbReference type="InterPro" id="IPR050079">
    <property type="entry name" value="DEAD_box_RNA_helicase"/>
</dbReference>
<reference evidence="7" key="1">
    <citation type="submission" date="2018-05" db="EMBL/GenBank/DDBJ databases">
        <authorList>
            <person name="Lanie J.A."/>
            <person name="Ng W.-L."/>
            <person name="Kazmierczak K.M."/>
            <person name="Andrzejewski T.M."/>
            <person name="Davidsen T.M."/>
            <person name="Wayne K.J."/>
            <person name="Tettelin H."/>
            <person name="Glass J.I."/>
            <person name="Rusch D."/>
            <person name="Podicherti R."/>
            <person name="Tsui H.-C.T."/>
            <person name="Winkler M.E."/>
        </authorList>
    </citation>
    <scope>NUCLEOTIDE SEQUENCE</scope>
</reference>
<evidence type="ECO:0000313" key="7">
    <source>
        <dbReference type="EMBL" id="SVB68278.1"/>
    </source>
</evidence>
<evidence type="ECO:0000259" key="5">
    <source>
        <dbReference type="PROSITE" id="PS51192"/>
    </source>
</evidence>
<dbReference type="PANTHER" id="PTHR47959">
    <property type="entry name" value="ATP-DEPENDENT RNA HELICASE RHLE-RELATED"/>
    <property type="match status" value="1"/>
</dbReference>
<sequence>MSFKKIGLEDVLLKALQSQGYSEPTPIQKSTIRHVIDGKDILASAQTGTGKTAAFILPLLQNLLGKQSQSTNPKALIVTPTRELASQV</sequence>